<evidence type="ECO:0000313" key="3">
    <source>
        <dbReference type="Proteomes" id="UP000507222"/>
    </source>
</evidence>
<reference evidence="4" key="1">
    <citation type="journal article" date="2020" name="Genome Biol.">
        <title>Gamete binning: chromosome-level and haplotype-resolved genome assembly enabled by high-throughput single-cell sequencing of gamete genomes.</title>
        <authorList>
            <person name="Campoy J.A."/>
            <person name="Sun H."/>
            <person name="Goel M."/>
            <person name="Jiao W.-B."/>
            <person name="Folz-Donahue K."/>
            <person name="Wang N."/>
            <person name="Rubio M."/>
            <person name="Liu C."/>
            <person name="Kukat C."/>
            <person name="Ruiz D."/>
            <person name="Huettel B."/>
            <person name="Schneeberger K."/>
        </authorList>
    </citation>
    <scope>NUCLEOTIDE SEQUENCE [LARGE SCALE GENOMIC DNA]</scope>
    <source>
        <strain evidence="4">cv. Rojo Pasion</strain>
    </source>
</reference>
<organism evidence="2 4">
    <name type="scientific">Prunus armeniaca</name>
    <name type="common">Apricot</name>
    <name type="synonym">Armeniaca vulgaris</name>
    <dbReference type="NCBI Taxonomy" id="36596"/>
    <lineage>
        <taxon>Eukaryota</taxon>
        <taxon>Viridiplantae</taxon>
        <taxon>Streptophyta</taxon>
        <taxon>Embryophyta</taxon>
        <taxon>Tracheophyta</taxon>
        <taxon>Spermatophyta</taxon>
        <taxon>Magnoliopsida</taxon>
        <taxon>eudicotyledons</taxon>
        <taxon>Gunneridae</taxon>
        <taxon>Pentapetalae</taxon>
        <taxon>rosids</taxon>
        <taxon>fabids</taxon>
        <taxon>Rosales</taxon>
        <taxon>Rosaceae</taxon>
        <taxon>Amygdaloideae</taxon>
        <taxon>Amygdaleae</taxon>
        <taxon>Prunus</taxon>
    </lineage>
</organism>
<reference evidence="2 3" key="2">
    <citation type="submission" date="2020-05" db="EMBL/GenBank/DDBJ databases">
        <authorList>
            <person name="Campoy J."/>
            <person name="Schneeberger K."/>
            <person name="Spophaly S."/>
        </authorList>
    </citation>
    <scope>NUCLEOTIDE SEQUENCE [LARGE SCALE GENOMIC DNA]</scope>
    <source>
        <strain evidence="2">PruArmRojPasFocal</strain>
    </source>
</reference>
<sequence length="129" mass="13901">MSVQDLSAGLQKATCPVEQRLATKQCWLVGDAEATTLTMGKEGPLLHPHGRWANGIAKAGLMGAVAAPLSPDLTSEILVTASVSLLHRSHDLSSARTWIKVCCDYNVVAIMDESDSVLAVIDLLLFWWD</sequence>
<evidence type="ECO:0000313" key="4">
    <source>
        <dbReference type="Proteomes" id="UP000507245"/>
    </source>
</evidence>
<proteinExistence type="predicted"/>
<dbReference type="EMBL" id="CAEKDK010000003">
    <property type="protein sequence ID" value="CAB4274281.1"/>
    <property type="molecule type" value="Genomic_DNA"/>
</dbReference>
<keyword evidence="4" id="KW-1185">Reference proteome</keyword>
<dbReference type="EMBL" id="CAEKKB010000003">
    <property type="protein sequence ID" value="CAB4304755.1"/>
    <property type="molecule type" value="Genomic_DNA"/>
</dbReference>
<dbReference type="AlphaFoldDB" id="A0A6J5WXF1"/>
<accession>A0A6J5WXF1</accession>
<protein>
    <submittedName>
        <fullName evidence="2">Uncharacterized protein</fullName>
    </submittedName>
</protein>
<dbReference type="Proteomes" id="UP000507222">
    <property type="component" value="Unassembled WGS sequence"/>
</dbReference>
<evidence type="ECO:0000313" key="1">
    <source>
        <dbReference type="EMBL" id="CAB4274281.1"/>
    </source>
</evidence>
<gene>
    <name evidence="1" type="ORF">CURHAP_LOCUS22727</name>
    <name evidence="2" type="ORF">ORAREDHAP_LOCUS22471</name>
</gene>
<name>A0A6J5WXF1_PRUAR</name>
<dbReference type="Proteomes" id="UP000507245">
    <property type="component" value="Unassembled WGS sequence"/>
</dbReference>
<evidence type="ECO:0000313" key="2">
    <source>
        <dbReference type="EMBL" id="CAB4304755.1"/>
    </source>
</evidence>